<evidence type="ECO:0000256" key="5">
    <source>
        <dbReference type="ARBA" id="ARBA00022729"/>
    </source>
</evidence>
<accession>A0A835NLL1</accession>
<evidence type="ECO:0000256" key="14">
    <source>
        <dbReference type="SAM" id="SignalP"/>
    </source>
</evidence>
<dbReference type="InterPro" id="IPR006782">
    <property type="entry name" value="PDGF_N"/>
</dbReference>
<dbReference type="PANTHER" id="PTHR11633:SF3">
    <property type="entry name" value="PLATELET-DERIVED GROWTH FACTOR SUBUNIT A"/>
    <property type="match status" value="1"/>
</dbReference>
<feature type="chain" id="PRO_5032661861" description="Platelet-derived growth factor subunit A" evidence="14">
    <location>
        <begin position="21"/>
        <end position="1202"/>
    </location>
</feature>
<evidence type="ECO:0000256" key="12">
    <source>
        <dbReference type="ARBA" id="ARBA00042479"/>
    </source>
</evidence>
<dbReference type="PROSITE" id="PS00249">
    <property type="entry name" value="PDGF_1"/>
    <property type="match status" value="1"/>
</dbReference>
<evidence type="ECO:0000256" key="1">
    <source>
        <dbReference type="ARBA" id="ARBA00004613"/>
    </source>
</evidence>
<dbReference type="GO" id="GO:0070374">
    <property type="term" value="P:positive regulation of ERK1 and ERK2 cascade"/>
    <property type="evidence" value="ECO:0007669"/>
    <property type="project" value="TreeGrafter"/>
</dbReference>
<dbReference type="Gene3D" id="2.10.90.10">
    <property type="entry name" value="Cystine-knot cytokines"/>
    <property type="match status" value="1"/>
</dbReference>
<dbReference type="Pfam" id="PF04692">
    <property type="entry name" value="PDGF_N"/>
    <property type="match status" value="1"/>
</dbReference>
<dbReference type="Pfam" id="PF00341">
    <property type="entry name" value="PDGF"/>
    <property type="match status" value="1"/>
</dbReference>
<proteinExistence type="inferred from homology"/>
<dbReference type="PROSITE" id="PS50278">
    <property type="entry name" value="PDGF_2"/>
    <property type="match status" value="1"/>
</dbReference>
<name>A0A835NLL1_9PASS</name>
<dbReference type="OrthoDB" id="8878063at2759"/>
<dbReference type="GO" id="GO:0005161">
    <property type="term" value="F:platelet-derived growth factor receptor binding"/>
    <property type="evidence" value="ECO:0007669"/>
    <property type="project" value="TreeGrafter"/>
</dbReference>
<dbReference type="InterPro" id="IPR029034">
    <property type="entry name" value="Cystine-knot_cytokine"/>
</dbReference>
<reference evidence="16" key="1">
    <citation type="submission" date="2020-10" db="EMBL/GenBank/DDBJ databases">
        <title>Feather gene expression reveals the developmental basis of iridescence in African starlings.</title>
        <authorList>
            <person name="Rubenstein D.R."/>
        </authorList>
    </citation>
    <scope>NUCLEOTIDE SEQUENCE</scope>
    <source>
        <strain evidence="16">SS15</strain>
        <tissue evidence="16">Liver</tissue>
    </source>
</reference>
<keyword evidence="7" id="KW-1015">Disulfide bond</keyword>
<keyword evidence="5 14" id="KW-0732">Signal</keyword>
<dbReference type="GO" id="GO:0008083">
    <property type="term" value="F:growth factor activity"/>
    <property type="evidence" value="ECO:0007669"/>
    <property type="project" value="UniProtKB-KW"/>
</dbReference>
<organism evidence="16">
    <name type="scientific">Lamprotornis superbus</name>
    <dbReference type="NCBI Taxonomy" id="245042"/>
    <lineage>
        <taxon>Eukaryota</taxon>
        <taxon>Metazoa</taxon>
        <taxon>Chordata</taxon>
        <taxon>Craniata</taxon>
        <taxon>Vertebrata</taxon>
        <taxon>Euteleostomi</taxon>
        <taxon>Archelosauria</taxon>
        <taxon>Archosauria</taxon>
        <taxon>Dinosauria</taxon>
        <taxon>Saurischia</taxon>
        <taxon>Theropoda</taxon>
        <taxon>Coelurosauria</taxon>
        <taxon>Aves</taxon>
        <taxon>Neognathae</taxon>
        <taxon>Neoaves</taxon>
        <taxon>Telluraves</taxon>
        <taxon>Australaves</taxon>
        <taxon>Passeriformes</taxon>
        <taxon>Sturnidae</taxon>
        <taxon>Lamprotornis</taxon>
    </lineage>
</organism>
<keyword evidence="6 13" id="KW-0339">Growth factor</keyword>
<dbReference type="FunFam" id="2.10.90.10:FF:000017">
    <property type="entry name" value="Platelet derived growth factor subunit A"/>
    <property type="match status" value="1"/>
</dbReference>
<dbReference type="GO" id="GO:0030335">
    <property type="term" value="P:positive regulation of cell migration"/>
    <property type="evidence" value="ECO:0007669"/>
    <property type="project" value="TreeGrafter"/>
</dbReference>
<evidence type="ECO:0000256" key="7">
    <source>
        <dbReference type="ARBA" id="ARBA00023157"/>
    </source>
</evidence>
<evidence type="ECO:0000256" key="11">
    <source>
        <dbReference type="ARBA" id="ARBA00041285"/>
    </source>
</evidence>
<evidence type="ECO:0000256" key="9">
    <source>
        <dbReference type="ARBA" id="ARBA00023246"/>
    </source>
</evidence>
<dbReference type="GO" id="GO:0048008">
    <property type="term" value="P:platelet-derived growth factor receptor signaling pathway"/>
    <property type="evidence" value="ECO:0007669"/>
    <property type="project" value="TreeGrafter"/>
</dbReference>
<comment type="caution">
    <text evidence="16">The sequence shown here is derived from an EMBL/GenBank/DDBJ whole genome shotgun (WGS) entry which is preliminary data.</text>
</comment>
<evidence type="ECO:0000256" key="6">
    <source>
        <dbReference type="ARBA" id="ARBA00023030"/>
    </source>
</evidence>
<dbReference type="GO" id="GO:0005615">
    <property type="term" value="C:extracellular space"/>
    <property type="evidence" value="ECO:0007669"/>
    <property type="project" value="TreeGrafter"/>
</dbReference>
<dbReference type="GO" id="GO:0051781">
    <property type="term" value="P:positive regulation of cell division"/>
    <property type="evidence" value="ECO:0007669"/>
    <property type="project" value="UniProtKB-KW"/>
</dbReference>
<evidence type="ECO:0000256" key="8">
    <source>
        <dbReference type="ARBA" id="ARBA00023180"/>
    </source>
</evidence>
<evidence type="ECO:0000256" key="4">
    <source>
        <dbReference type="ARBA" id="ARBA00022525"/>
    </source>
</evidence>
<evidence type="ECO:0000313" key="18">
    <source>
        <dbReference type="Proteomes" id="UP000618051"/>
    </source>
</evidence>
<dbReference type="Proteomes" id="UP000618051">
    <property type="component" value="Unassembled WGS sequence"/>
</dbReference>
<dbReference type="EMBL" id="JADDUC010000126">
    <property type="protein sequence ID" value="KAG0117837.1"/>
    <property type="molecule type" value="Genomic_DNA"/>
</dbReference>
<comment type="subcellular location">
    <subcellularLocation>
        <location evidence="1">Secreted</location>
    </subcellularLocation>
</comment>
<evidence type="ECO:0000313" key="16">
    <source>
        <dbReference type="EMBL" id="KAG0117837.1"/>
    </source>
</evidence>
<protein>
    <recommendedName>
        <fullName evidence="10">Platelet-derived growth factor subunit A</fullName>
    </recommendedName>
    <alternativeName>
        <fullName evidence="12">Platelet-derived growth factor A chain</fullName>
    </alternativeName>
    <alternativeName>
        <fullName evidence="11">Platelet-derived growth factor alpha polypeptide</fullName>
    </alternativeName>
</protein>
<feature type="signal peptide" evidence="14">
    <location>
        <begin position="1"/>
        <end position="20"/>
    </location>
</feature>
<evidence type="ECO:0000256" key="3">
    <source>
        <dbReference type="ARBA" id="ARBA00022473"/>
    </source>
</evidence>
<sequence>MRTWACVLLIGFGYLSFTFSEEAEIPQELIERLAHSEIHSIRDLQRLLEIDSVGYDDVSETNLRSYSVHSAKHVQENRPVPIRRKRSIEEAIPAVCKTRTVIYEIPRSQIDPTSANFLIWPPCVEVKRCTGCCNTSSVKCQPSRIHHRSVKVAKVEYVRKKPKLKEVLVRLEEHMECTCTSSNTNSDYREEETERKANVAHSEPSREAPSYFSVLKMPNEGQFVLVLCYLHQKIKIFIFGLFSLSLDDGEFNFKPLFLHMNSQWQFSFTPICKSTVLYVKKCACVLDEDGWTLVDFRHKKSRNNSPNNIKIYFNYSRADKILWHQLLYFQSAKGLNVQFPTDCRYLMKEKNKHISIKIMWTPSGLLMCCIWSVTGKGVSSWTHKISDGQLCCLWGGGDPELLGLIISFSEVLSDQKRDTERTAQTQSQHYNMFITFNSVPHLSRPVLHFLLLSETKDGVPVCFPFLLSSALPGICFVKRCMVTAGSCSSPRFPGSSSMLGLGFLLLLKTAFSFPWASTFHLGGSLASPPQVHVAFLWAVFQLFSARLSLFFLSLRNDFPFLRCVSYLFSLFLPDRTTFDLFYVEVSKLPQICMLIFYCESKEIMFVGPSYGFENVLDSYLTLIWAGNRGCCKTDTIVIPSFYGVGNISMGNCFYHGPNLKFFSQALTWKNTLRDACVCSSSHWCLSMLLDIVSKFAFCMLVSSDVWWCWFNLKTREVPRGQISPLGSAQLLLESAWGQRRRERCSSSSKVLQKGLPKSLYPFVVQRLLAIRSVWAVPVELAGVWGLAAGLSHCKRFLKLSYTGEPRAKLALSGPSPSLVSSACFFSKASGEKKILKWHLKKEKFANSDLVFPKTSIYEEHFEELQKNFQARSGKDKNRKKRSEDFCSYDRYAVEMYGHITWRESISGKRLLGVSSVYTIEFLEQLPGLAVKSDKGNVALLYIPEDRNAALCVAGFRKHGRNTLRVNALRNDVMKDCFTFVKHTAILGPQILLSLWSLEGCLTENPEAFALLKLSTLAWKKKNSLRGKSDQFHSQKKYNKGKIPIPLILLAKILQEEVHLTFLNSSANLRLGLALGRIKDPTCRAKDMLRFRAAGGWEEHKHLRVTLLNDLLLSSGLRSNGFHHPYQTAEQFKDERASHFIYPTAARAINHRWTEFIANCYCKQVKFILCCHMYGQAVQEVAKQRTELLLSIQSILILFKNNK</sequence>
<keyword evidence="9" id="KW-0497">Mitogen</keyword>
<dbReference type="SUPFAM" id="SSF57501">
    <property type="entry name" value="Cystine-knot cytokines"/>
    <property type="match status" value="1"/>
</dbReference>
<evidence type="ECO:0000259" key="15">
    <source>
        <dbReference type="PROSITE" id="PS50278"/>
    </source>
</evidence>
<dbReference type="InterPro" id="IPR000072">
    <property type="entry name" value="PDGF/VEGF_dom"/>
</dbReference>
<keyword evidence="3" id="KW-0217">Developmental protein</keyword>
<gene>
    <name evidence="17" type="ORF">IHE44_0004190</name>
    <name evidence="16" type="ORF">IHE44_002027</name>
</gene>
<dbReference type="InterPro" id="IPR023581">
    <property type="entry name" value="PD_growth_factor_CS"/>
</dbReference>
<evidence type="ECO:0000256" key="10">
    <source>
        <dbReference type="ARBA" id="ARBA00040278"/>
    </source>
</evidence>
<evidence type="ECO:0000313" key="17">
    <source>
        <dbReference type="EMBL" id="KAI1233747.1"/>
    </source>
</evidence>
<dbReference type="GO" id="GO:0016020">
    <property type="term" value="C:membrane"/>
    <property type="evidence" value="ECO:0007669"/>
    <property type="project" value="InterPro"/>
</dbReference>
<reference evidence="17 18" key="2">
    <citation type="journal article" date="2021" name="J. Hered.">
        <title>Feather Gene Expression Elucidates the Developmental Basis of Plumage Iridescence in African Starlings.</title>
        <authorList>
            <person name="Rubenstein D.R."/>
            <person name="Corvelo A."/>
            <person name="MacManes M.D."/>
            <person name="Maia R."/>
            <person name="Narzisi G."/>
            <person name="Rousaki A."/>
            <person name="Vandenabeele P."/>
            <person name="Shawkey M.D."/>
            <person name="Solomon J."/>
        </authorList>
    </citation>
    <scope>NUCLEOTIDE SEQUENCE [LARGE SCALE GENOMIC DNA]</scope>
    <source>
        <strain evidence="17">SS15</strain>
    </source>
</reference>
<keyword evidence="8" id="KW-0325">Glycoprotein</keyword>
<dbReference type="GO" id="GO:0008284">
    <property type="term" value="P:positive regulation of cell population proliferation"/>
    <property type="evidence" value="ECO:0007669"/>
    <property type="project" value="TreeGrafter"/>
</dbReference>
<evidence type="ECO:0000256" key="2">
    <source>
        <dbReference type="ARBA" id="ARBA00006686"/>
    </source>
</evidence>
<keyword evidence="18" id="KW-1185">Reference proteome</keyword>
<evidence type="ECO:0000256" key="13">
    <source>
        <dbReference type="RuleBase" id="RU003818"/>
    </source>
</evidence>
<dbReference type="SMART" id="SM00141">
    <property type="entry name" value="PDGF"/>
    <property type="match status" value="1"/>
</dbReference>
<feature type="domain" description="Platelet-derived growth factor (PDGF) family profile" evidence="15">
    <location>
        <begin position="83"/>
        <end position="184"/>
    </location>
</feature>
<reference evidence="17" key="3">
    <citation type="submission" date="2022-01" db="EMBL/GenBank/DDBJ databases">
        <authorList>
            <person name="Rubenstein D.R."/>
        </authorList>
    </citation>
    <scope>NUCLEOTIDE SEQUENCE</scope>
    <source>
        <strain evidence="17">SS15</strain>
        <tissue evidence="17">Liver</tissue>
    </source>
</reference>
<comment type="similarity">
    <text evidence="2 13">Belongs to the PDGF/VEGF growth factor family.</text>
</comment>
<dbReference type="CDD" id="cd00135">
    <property type="entry name" value="PDGF"/>
    <property type="match status" value="1"/>
</dbReference>
<dbReference type="PANTHER" id="PTHR11633">
    <property type="entry name" value="PLATELET-DERIVED GROWTH FACTOR"/>
    <property type="match status" value="1"/>
</dbReference>
<dbReference type="AlphaFoldDB" id="A0A835NLL1"/>
<dbReference type="GO" id="GO:0051897">
    <property type="term" value="P:positive regulation of phosphatidylinositol 3-kinase/protein kinase B signal transduction"/>
    <property type="evidence" value="ECO:0007669"/>
    <property type="project" value="TreeGrafter"/>
</dbReference>
<dbReference type="EMBL" id="JADDUC020000017">
    <property type="protein sequence ID" value="KAI1233747.1"/>
    <property type="molecule type" value="Genomic_DNA"/>
</dbReference>
<keyword evidence="4" id="KW-0964">Secreted</keyword>